<gene>
    <name evidence="1" type="ORF">J2S17_000012</name>
</gene>
<proteinExistence type="predicted"/>
<evidence type="ECO:0000313" key="1">
    <source>
        <dbReference type="EMBL" id="MDQ0268143.1"/>
    </source>
</evidence>
<accession>A0ABU0ACJ0</accession>
<keyword evidence="2" id="KW-1185">Reference proteome</keyword>
<name>A0ABU0ACJ0_9BACI</name>
<organism evidence="1 2">
    <name type="scientific">Cytobacillus purgationiresistens</name>
    <dbReference type="NCBI Taxonomy" id="863449"/>
    <lineage>
        <taxon>Bacteria</taxon>
        <taxon>Bacillati</taxon>
        <taxon>Bacillota</taxon>
        <taxon>Bacilli</taxon>
        <taxon>Bacillales</taxon>
        <taxon>Bacillaceae</taxon>
        <taxon>Cytobacillus</taxon>
    </lineage>
</organism>
<dbReference type="EMBL" id="JAUSUB010000001">
    <property type="protein sequence ID" value="MDQ0268143.1"/>
    <property type="molecule type" value="Genomic_DNA"/>
</dbReference>
<evidence type="ECO:0000313" key="2">
    <source>
        <dbReference type="Proteomes" id="UP001238088"/>
    </source>
</evidence>
<sequence length="51" mass="6104">MLFQVDGYFSLEMDGIKQWFLDYNFKYLVVIMRFCFLSLDKSKIIIQLGGE</sequence>
<comment type="caution">
    <text evidence="1">The sequence shown here is derived from an EMBL/GenBank/DDBJ whole genome shotgun (WGS) entry which is preliminary data.</text>
</comment>
<dbReference type="Proteomes" id="UP001238088">
    <property type="component" value="Unassembled WGS sequence"/>
</dbReference>
<protein>
    <submittedName>
        <fullName evidence="1">Uncharacterized protein</fullName>
    </submittedName>
</protein>
<reference evidence="1 2" key="1">
    <citation type="submission" date="2023-07" db="EMBL/GenBank/DDBJ databases">
        <title>Genomic Encyclopedia of Type Strains, Phase IV (KMG-IV): sequencing the most valuable type-strain genomes for metagenomic binning, comparative biology and taxonomic classification.</title>
        <authorList>
            <person name="Goeker M."/>
        </authorList>
    </citation>
    <scope>NUCLEOTIDE SEQUENCE [LARGE SCALE GENOMIC DNA]</scope>
    <source>
        <strain evidence="1 2">DSM 23494</strain>
    </source>
</reference>